<protein>
    <submittedName>
        <fullName evidence="1">Uncharacterized protein</fullName>
    </submittedName>
</protein>
<organism evidence="1">
    <name type="scientific">uncultured Caudovirales phage</name>
    <dbReference type="NCBI Taxonomy" id="2100421"/>
    <lineage>
        <taxon>Viruses</taxon>
        <taxon>Duplodnaviria</taxon>
        <taxon>Heunggongvirae</taxon>
        <taxon>Uroviricota</taxon>
        <taxon>Caudoviricetes</taxon>
        <taxon>Peduoviridae</taxon>
        <taxon>Maltschvirus</taxon>
        <taxon>Maltschvirus maltsch</taxon>
    </lineage>
</organism>
<accession>A0A6J5N7F3</accession>
<dbReference type="EMBL" id="LR796641">
    <property type="protein sequence ID" value="CAB4155550.1"/>
    <property type="molecule type" value="Genomic_DNA"/>
</dbReference>
<proteinExistence type="predicted"/>
<gene>
    <name evidence="1" type="ORF">UFOVP668_6</name>
</gene>
<sequence>MSTVAQIINRTQRQLLSGVVEERNKLASALTATATSVVLTYELGGIRSGTVIEIGSEQIYVWATVESTKTLTVERAFNGTTASAHVVNSIITANPRFPRSNIIEAINDELSDLSSPMNGLFRVKTLDMTYNPSNRQVNLPAISDVIDLLEVRYRYIASDYKTVNGVKLLRDMPTKDFGSGMALQIDSGIPASEIRISYKAPFTRVTAETDDLQTISGYPISAEDILVIGAEIRLVAPREVKRNFTESQGDTRRSEEVGAGAVGGSITNLLRMRRDRITAEAAKLARQYPTFLQRN</sequence>
<name>A0A6J5N7F3_9CAUD</name>
<evidence type="ECO:0000313" key="1">
    <source>
        <dbReference type="EMBL" id="CAB4155550.1"/>
    </source>
</evidence>
<reference evidence="1" key="1">
    <citation type="submission" date="2020-04" db="EMBL/GenBank/DDBJ databases">
        <authorList>
            <person name="Chiriac C."/>
            <person name="Salcher M."/>
            <person name="Ghai R."/>
            <person name="Kavagutti S V."/>
        </authorList>
    </citation>
    <scope>NUCLEOTIDE SEQUENCE</scope>
</reference>